<dbReference type="InterPro" id="IPR018225">
    <property type="entry name" value="Transaldolase_AS"/>
</dbReference>
<dbReference type="SUPFAM" id="SSF51569">
    <property type="entry name" value="Aldolase"/>
    <property type="match status" value="1"/>
</dbReference>
<evidence type="ECO:0000313" key="3">
    <source>
        <dbReference type="EMBL" id="SPO19651.1"/>
    </source>
</evidence>
<gene>
    <name evidence="3" type="ORF">UTRI_00009_B</name>
</gene>
<comment type="pathway">
    <text evidence="2">Carbohydrate degradation; pentose phosphate pathway; D-glyceraldehyde 3-phosphate and beta-D-fructose 6-phosphate from D-ribose 5-phosphate and D-xylulose 5-phosphate (non-oxidative stage): step 2/3.</text>
</comment>
<dbReference type="InterPro" id="IPR013785">
    <property type="entry name" value="Aldolase_TIM"/>
</dbReference>
<keyword evidence="1" id="KW-0704">Schiff base</keyword>
<dbReference type="OrthoDB" id="1711136at2759"/>
<evidence type="ECO:0000256" key="2">
    <source>
        <dbReference type="RuleBase" id="RU000501"/>
    </source>
</evidence>
<keyword evidence="2" id="KW-0570">Pentose shunt</keyword>
<dbReference type="Proteomes" id="UP000324022">
    <property type="component" value="Unassembled WGS sequence"/>
</dbReference>
<evidence type="ECO:0000256" key="1">
    <source>
        <dbReference type="ARBA" id="ARBA00023270"/>
    </source>
</evidence>
<dbReference type="UniPathway" id="UPA00115">
    <property type="reaction ID" value="UER00414"/>
</dbReference>
<evidence type="ECO:0000313" key="4">
    <source>
        <dbReference type="Proteomes" id="UP000324022"/>
    </source>
</evidence>
<dbReference type="PROSITE" id="PS00958">
    <property type="entry name" value="TRANSALDOLASE_2"/>
    <property type="match status" value="1"/>
</dbReference>
<dbReference type="PANTHER" id="PTHR10683">
    <property type="entry name" value="TRANSALDOLASE"/>
    <property type="match status" value="1"/>
</dbReference>
<dbReference type="EC" id="2.2.1.2" evidence="2"/>
<accession>A0A5C3DR30</accession>
<dbReference type="Gene3D" id="3.20.20.70">
    <property type="entry name" value="Aldolase class I"/>
    <property type="match status" value="1"/>
</dbReference>
<dbReference type="GO" id="GO:0005975">
    <property type="term" value="P:carbohydrate metabolic process"/>
    <property type="evidence" value="ECO:0007669"/>
    <property type="project" value="InterPro"/>
</dbReference>
<organism evidence="3 4">
    <name type="scientific">Ustilago trichophora</name>
    <dbReference type="NCBI Taxonomy" id="86804"/>
    <lineage>
        <taxon>Eukaryota</taxon>
        <taxon>Fungi</taxon>
        <taxon>Dikarya</taxon>
        <taxon>Basidiomycota</taxon>
        <taxon>Ustilaginomycotina</taxon>
        <taxon>Ustilaginomycetes</taxon>
        <taxon>Ustilaginales</taxon>
        <taxon>Ustilaginaceae</taxon>
        <taxon>Ustilago</taxon>
    </lineage>
</organism>
<dbReference type="GO" id="GO:0009052">
    <property type="term" value="P:pentose-phosphate shunt, non-oxidative branch"/>
    <property type="evidence" value="ECO:0007669"/>
    <property type="project" value="TreeGrafter"/>
</dbReference>
<proteinExistence type="predicted"/>
<dbReference type="GO" id="GO:0004801">
    <property type="term" value="F:transaldolase activity"/>
    <property type="evidence" value="ECO:0007669"/>
    <property type="project" value="UniProtKB-EC"/>
</dbReference>
<comment type="function">
    <text evidence="2">Catalyzes the rate-limiting step of the non-oxidative phase in the pentose phosphate pathway. Catalyzes the reversible conversion of sedheptulose-7-phosphate and D-glyceraldehyde 3-phosphate into erythrose-4-phosphate and beta-D-fructose 6-phosphate.</text>
</comment>
<dbReference type="Pfam" id="PF00923">
    <property type="entry name" value="TAL_FSA"/>
    <property type="match status" value="1"/>
</dbReference>
<keyword evidence="2" id="KW-0808">Transferase</keyword>
<dbReference type="EMBL" id="OOIN01000001">
    <property type="protein sequence ID" value="SPO19651.1"/>
    <property type="molecule type" value="Genomic_DNA"/>
</dbReference>
<name>A0A5C3DR30_9BASI</name>
<comment type="catalytic activity">
    <reaction evidence="2">
        <text>D-sedoheptulose 7-phosphate + D-glyceraldehyde 3-phosphate = D-erythrose 4-phosphate + beta-D-fructose 6-phosphate</text>
        <dbReference type="Rhea" id="RHEA:17053"/>
        <dbReference type="ChEBI" id="CHEBI:16897"/>
        <dbReference type="ChEBI" id="CHEBI:57483"/>
        <dbReference type="ChEBI" id="CHEBI:57634"/>
        <dbReference type="ChEBI" id="CHEBI:59776"/>
        <dbReference type="EC" id="2.2.1.2"/>
    </reaction>
</comment>
<keyword evidence="4" id="KW-1185">Reference proteome</keyword>
<protein>
    <recommendedName>
        <fullName evidence="2">Transaldolase</fullName>
        <ecNumber evidence="2">2.2.1.2</ecNumber>
    </recommendedName>
</protein>
<reference evidence="3 4" key="1">
    <citation type="submission" date="2018-03" db="EMBL/GenBank/DDBJ databases">
        <authorList>
            <person name="Guldener U."/>
        </authorList>
    </citation>
    <scope>NUCLEOTIDE SEQUENCE [LARGE SCALE GENOMIC DNA]</scope>
    <source>
        <strain evidence="3 4">NBRC100155</strain>
    </source>
</reference>
<dbReference type="AlphaFoldDB" id="A0A5C3DR30"/>
<dbReference type="PANTHER" id="PTHR10683:SF34">
    <property type="entry name" value="TRANSALDOLASE"/>
    <property type="match status" value="1"/>
</dbReference>
<sequence>MTLDQLPSGPIHISNSLLAQVARFSTIDIDNNVASIAVQHNLAHRRILELSSTKKITSSAAQQQGLSEFSSLFQDMTSNQIIVFFTYTGLLNAEPAKAHKLLQTCVAAAKQLETGIWNGEQLSTDMVERLSLASGLTGTEKSEERFQHLASDILTVHFGLEMLPNLLSNGNLHAQTATSQSYNLTATVKHARRLVALYELISGGSVDSKRVCIKIPSTIPGLQAMRYLSSGGHLDESHLGGPLSEGNIQVLATTIFAVEQGLAAAQAAGAIYTAPYINALAAHFFGAEDFSEEDKQIALSAGSRSMEETIYPLQRCLLRLRKDNPAIKTQVMAASFLSIKEAVELCGLDHVTLGAPIVEGLANTELTSEYADAIKKAHAKFSIVDDTELERYGAALAAKEAQEVGYGAWLNEGSQSYARLQTVLERDERCRYMLADALARFTSAEENLRKLFSV</sequence>
<dbReference type="InterPro" id="IPR001585">
    <property type="entry name" value="TAL/FSA"/>
</dbReference>